<dbReference type="AlphaFoldDB" id="A0A9W8AMW5"/>
<keyword evidence="13" id="KW-1185">Reference proteome</keyword>
<keyword evidence="7" id="KW-0496">Mitochondrion</keyword>
<gene>
    <name evidence="12" type="primary">MDM31_1</name>
    <name evidence="12" type="ORF">IWQ60_000091</name>
</gene>
<evidence type="ECO:0000256" key="5">
    <source>
        <dbReference type="ARBA" id="ARBA00022946"/>
    </source>
</evidence>
<evidence type="ECO:0000256" key="11">
    <source>
        <dbReference type="SAM" id="Phobius"/>
    </source>
</evidence>
<proteinExistence type="inferred from homology"/>
<dbReference type="Proteomes" id="UP001150569">
    <property type="component" value="Unassembled WGS sequence"/>
</dbReference>
<keyword evidence="3 11" id="KW-0812">Transmembrane</keyword>
<evidence type="ECO:0000256" key="10">
    <source>
        <dbReference type="SAM" id="MobiDB-lite"/>
    </source>
</evidence>
<dbReference type="PANTHER" id="PTHR31068:SF0">
    <property type="entry name" value="MITOCHONDRIAL DISTRIBUTION AND MORPHOLOGY PROTEIN 31"/>
    <property type="match status" value="1"/>
</dbReference>
<evidence type="ECO:0000256" key="7">
    <source>
        <dbReference type="ARBA" id="ARBA00023128"/>
    </source>
</evidence>
<feature type="region of interest" description="Disordered" evidence="10">
    <location>
        <begin position="591"/>
        <end position="612"/>
    </location>
</feature>
<comment type="similarity">
    <text evidence="2">Belongs to the MDM31/MDM32 family.</text>
</comment>
<dbReference type="GO" id="GO:0005743">
    <property type="term" value="C:mitochondrial inner membrane"/>
    <property type="evidence" value="ECO:0007669"/>
    <property type="project" value="UniProtKB-SubCell"/>
</dbReference>
<organism evidence="12 13">
    <name type="scientific">Tieghemiomyces parasiticus</name>
    <dbReference type="NCBI Taxonomy" id="78921"/>
    <lineage>
        <taxon>Eukaryota</taxon>
        <taxon>Fungi</taxon>
        <taxon>Fungi incertae sedis</taxon>
        <taxon>Zoopagomycota</taxon>
        <taxon>Kickxellomycotina</taxon>
        <taxon>Dimargaritomycetes</taxon>
        <taxon>Dimargaritales</taxon>
        <taxon>Dimargaritaceae</taxon>
        <taxon>Tieghemiomyces</taxon>
    </lineage>
</organism>
<keyword evidence="5" id="KW-0809">Transit peptide</keyword>
<dbReference type="EMBL" id="JANBPT010000002">
    <property type="protein sequence ID" value="KAJ1930693.1"/>
    <property type="molecule type" value="Genomic_DNA"/>
</dbReference>
<keyword evidence="8 11" id="KW-0472">Membrane</keyword>
<evidence type="ECO:0000256" key="3">
    <source>
        <dbReference type="ARBA" id="ARBA00022692"/>
    </source>
</evidence>
<evidence type="ECO:0000256" key="8">
    <source>
        <dbReference type="ARBA" id="ARBA00023136"/>
    </source>
</evidence>
<protein>
    <submittedName>
        <fullName evidence="12">Mitochondrial distribution and morphology protein 31, mitochondrial</fullName>
    </submittedName>
</protein>
<evidence type="ECO:0000256" key="6">
    <source>
        <dbReference type="ARBA" id="ARBA00022989"/>
    </source>
</evidence>
<accession>A0A9W8AMW5</accession>
<dbReference type="GO" id="GO:0007005">
    <property type="term" value="P:mitochondrion organization"/>
    <property type="evidence" value="ECO:0007669"/>
    <property type="project" value="InterPro"/>
</dbReference>
<dbReference type="PANTHER" id="PTHR31068">
    <property type="entry name" value="MITOCHONDRIAL DISTRIBUTION AND MORPHOLOGY PROTEIN 31"/>
    <property type="match status" value="1"/>
</dbReference>
<evidence type="ECO:0000313" key="13">
    <source>
        <dbReference type="Proteomes" id="UP001150569"/>
    </source>
</evidence>
<dbReference type="Pfam" id="PF08118">
    <property type="entry name" value="MDM31_MDM32"/>
    <property type="match status" value="1"/>
</dbReference>
<dbReference type="GO" id="GO:0000001">
    <property type="term" value="P:mitochondrion inheritance"/>
    <property type="evidence" value="ECO:0007669"/>
    <property type="project" value="InterPro"/>
</dbReference>
<comment type="function">
    <text evidence="9">Involved in the organization of the mitochondrial membranes and the global structure of the mitochondria. Also required for mitochondrial distribution and mobility as well as for the maintenance of mitochondrial DNA nucleoids structures.</text>
</comment>
<dbReference type="OrthoDB" id="17678at2759"/>
<reference evidence="12" key="1">
    <citation type="submission" date="2022-07" db="EMBL/GenBank/DDBJ databases">
        <title>Phylogenomic reconstructions and comparative analyses of Kickxellomycotina fungi.</title>
        <authorList>
            <person name="Reynolds N.K."/>
            <person name="Stajich J.E."/>
            <person name="Barry K."/>
            <person name="Grigoriev I.V."/>
            <person name="Crous P."/>
            <person name="Smith M.E."/>
        </authorList>
    </citation>
    <scope>NUCLEOTIDE SEQUENCE</scope>
    <source>
        <strain evidence="12">RSA 861</strain>
    </source>
</reference>
<sequence length="751" mass="84129">MSALSRGFGRLGLRIPILGRHHLPCPLPFPIGRPVSRPLARCYYTPPRPGHYTTFAPYSAPTVHAPIPHASPTRPTTPIRCSTPCYPTDAVCRCLATSANQAEKRALLQHADTRWARWRIHIRYALTRGFRPWTVDDILGIFSWIFVSNALFVLIGTTTFFSLVLAIANGLSFEDYVAHKLGEYLMTLTGATFTFESSISPSWRNGHISLRNVSIHLGPEYAERERRRQISDPRSQGRYTRFDDHYHVDGADGVDHGHGDPAAHQLDRNALNYTMYDLKVDQIDVTFSLWRWMDGKGLVKDCRVKGIRGVVDRTHVFWDPDVPYIPAEERARHRPGHFELESFRLEDALIYVHYPDNFPAFPISIFSASLPQLRQQWLLLDIISADSMVGTYDNCLFSIHRAQDPSTSIAAATATATSTQPSLPTGRPSVNVQGQSPNHVDPSFLIHAAEQSRCLIAPDHGSAVKKSHLRIDGVNISHLNAGAEGPFGWIHDGQVDVDAIITFPADPHAEPLKKLVNELADDLEQAITQSPRLAFLDDPASSPSSPAAVQPGDEARLPSLDQVHRVVNADPARYGLSGDPFLLPSLRQRRRRRHLRPTPDGATISTTDGHDPPMQLRFDLQVTLRNTRASVPLQTADLSYLNNALIRPIVAFVNAHRTATAIPCRFTMPYEAFDGAWSFYDSGFVDRASAEIGKGFVQLAYDERERNRRLKRVGLWGVQTVLRNLINVLDYVRGKRGFWHYLGLVHEPELN</sequence>
<evidence type="ECO:0000256" key="1">
    <source>
        <dbReference type="ARBA" id="ARBA00004273"/>
    </source>
</evidence>
<comment type="caution">
    <text evidence="12">The sequence shown here is derived from an EMBL/GenBank/DDBJ whole genome shotgun (WGS) entry which is preliminary data.</text>
</comment>
<evidence type="ECO:0000256" key="2">
    <source>
        <dbReference type="ARBA" id="ARBA00005687"/>
    </source>
</evidence>
<evidence type="ECO:0000256" key="4">
    <source>
        <dbReference type="ARBA" id="ARBA00022792"/>
    </source>
</evidence>
<dbReference type="InterPro" id="IPR012571">
    <property type="entry name" value="Mdm31/Mdm32"/>
</dbReference>
<evidence type="ECO:0000313" key="12">
    <source>
        <dbReference type="EMBL" id="KAJ1930693.1"/>
    </source>
</evidence>
<evidence type="ECO:0000256" key="9">
    <source>
        <dbReference type="ARBA" id="ARBA00025191"/>
    </source>
</evidence>
<keyword evidence="4" id="KW-0999">Mitochondrion inner membrane</keyword>
<comment type="subcellular location">
    <subcellularLocation>
        <location evidence="1">Mitochondrion inner membrane</location>
    </subcellularLocation>
</comment>
<feature type="transmembrane region" description="Helical" evidence="11">
    <location>
        <begin position="138"/>
        <end position="168"/>
    </location>
</feature>
<name>A0A9W8AMW5_9FUNG</name>
<keyword evidence="6 11" id="KW-1133">Transmembrane helix</keyword>